<evidence type="ECO:0000313" key="8">
    <source>
        <dbReference type="EMBL" id="QEQ97127.1"/>
    </source>
</evidence>
<gene>
    <name evidence="8" type="primary">uraD</name>
    <name evidence="8" type="ORF">F0U83_10615</name>
</gene>
<dbReference type="InterPro" id="IPR018020">
    <property type="entry name" value="OHCU_decarboxylase"/>
</dbReference>
<dbReference type="PANTHER" id="PTHR43466">
    <property type="entry name" value="2-OXO-4-HYDROXY-4-CARBOXY-5-UREIDOIMIDAZOLINE DECARBOXYLASE-RELATED"/>
    <property type="match status" value="1"/>
</dbReference>
<name>A0A5P1RC02_9GAMM</name>
<organism evidence="8 9">
    <name type="scientific">Neptunomonas concharum</name>
    <dbReference type="NCBI Taxonomy" id="1031538"/>
    <lineage>
        <taxon>Bacteria</taxon>
        <taxon>Pseudomonadati</taxon>
        <taxon>Pseudomonadota</taxon>
        <taxon>Gammaproteobacteria</taxon>
        <taxon>Oceanospirillales</taxon>
        <taxon>Oceanospirillaceae</taxon>
        <taxon>Neptunomonas</taxon>
    </lineage>
</organism>
<dbReference type="InterPro" id="IPR036778">
    <property type="entry name" value="OHCU_decarboxylase_sf"/>
</dbReference>
<evidence type="ECO:0000256" key="4">
    <source>
        <dbReference type="ARBA" id="ARBA00022631"/>
    </source>
</evidence>
<proteinExistence type="predicted"/>
<keyword evidence="9" id="KW-1185">Reference proteome</keyword>
<dbReference type="Pfam" id="PF09349">
    <property type="entry name" value="OHCU_decarbox"/>
    <property type="match status" value="1"/>
</dbReference>
<dbReference type="Gene3D" id="1.10.3330.10">
    <property type="entry name" value="Oxo-4-hydroxy-4-carboxy-5-ureidoimidazoline decarboxylase"/>
    <property type="match status" value="1"/>
</dbReference>
<dbReference type="InterPro" id="IPR017580">
    <property type="entry name" value="OHCU_decarboxylase-1"/>
</dbReference>
<evidence type="ECO:0000256" key="6">
    <source>
        <dbReference type="ARBA" id="ARBA00023239"/>
    </source>
</evidence>
<comment type="pathway">
    <text evidence="2">Purine metabolism; urate degradation; (S)-allantoin from urate: step 3/3.</text>
</comment>
<dbReference type="EMBL" id="CP043869">
    <property type="protein sequence ID" value="QEQ97127.1"/>
    <property type="molecule type" value="Genomic_DNA"/>
</dbReference>
<dbReference type="AlphaFoldDB" id="A0A5P1RC02"/>
<dbReference type="KEGG" id="ncu:F0U83_10615"/>
<keyword evidence="4" id="KW-0659">Purine metabolism</keyword>
<comment type="catalytic activity">
    <reaction evidence="1">
        <text>5-hydroxy-2-oxo-4-ureido-2,5-dihydro-1H-imidazole-5-carboxylate + H(+) = (S)-allantoin + CO2</text>
        <dbReference type="Rhea" id="RHEA:26301"/>
        <dbReference type="ChEBI" id="CHEBI:15378"/>
        <dbReference type="ChEBI" id="CHEBI:15678"/>
        <dbReference type="ChEBI" id="CHEBI:16526"/>
        <dbReference type="ChEBI" id="CHEBI:58639"/>
        <dbReference type="EC" id="4.1.1.97"/>
    </reaction>
</comment>
<dbReference type="Proteomes" id="UP000324760">
    <property type="component" value="Chromosome"/>
</dbReference>
<reference evidence="8 9" key="1">
    <citation type="journal article" date="2019" name="Biochem. Eng. J.">
        <title>Metabolic engineering of the marine bacteria Neptunomonas concharum for the production of acetoin and meso-2,3-butanediol from acetate.</title>
        <authorList>
            <person name="Li W."/>
            <person name="Pu N."/>
            <person name="Liu C.-X."/>
            <person name="Yuan Q.-P."/>
            <person name="Li Z.-J."/>
        </authorList>
    </citation>
    <scope>NUCLEOTIDE SEQUENCE [LARGE SCALE GENOMIC DNA]</scope>
    <source>
        <strain evidence="8 9">JCM17730</strain>
    </source>
</reference>
<feature type="domain" description="Oxo-4-hydroxy-4-carboxy-5-ureidoimidazoline decarboxylase" evidence="7">
    <location>
        <begin position="10"/>
        <end position="168"/>
    </location>
</feature>
<evidence type="ECO:0000256" key="2">
    <source>
        <dbReference type="ARBA" id="ARBA00004754"/>
    </source>
</evidence>
<protein>
    <recommendedName>
        <fullName evidence="3">2-oxo-4-hydroxy-4-carboxy-5-ureidoimidazoline decarboxylase</fullName>
        <ecNumber evidence="3">4.1.1.97</ecNumber>
    </recommendedName>
</protein>
<dbReference type="NCBIfam" id="TIGR03164">
    <property type="entry name" value="UHCUDC"/>
    <property type="match status" value="1"/>
</dbReference>
<dbReference type="RefSeq" id="WP_138987563.1">
    <property type="nucleotide sequence ID" value="NZ_CP043869.1"/>
</dbReference>
<dbReference type="GO" id="GO:0006144">
    <property type="term" value="P:purine nucleobase metabolic process"/>
    <property type="evidence" value="ECO:0007669"/>
    <property type="project" value="UniProtKB-KW"/>
</dbReference>
<dbReference type="GO" id="GO:0019628">
    <property type="term" value="P:urate catabolic process"/>
    <property type="evidence" value="ECO:0007669"/>
    <property type="project" value="UniProtKB-UniPathway"/>
</dbReference>
<accession>A0A5P1RC02</accession>
<evidence type="ECO:0000256" key="3">
    <source>
        <dbReference type="ARBA" id="ARBA00012257"/>
    </source>
</evidence>
<dbReference type="GO" id="GO:0000255">
    <property type="term" value="P:allantoin metabolic process"/>
    <property type="evidence" value="ECO:0007669"/>
    <property type="project" value="InterPro"/>
</dbReference>
<dbReference type="SUPFAM" id="SSF158694">
    <property type="entry name" value="UraD-Like"/>
    <property type="match status" value="1"/>
</dbReference>
<evidence type="ECO:0000256" key="1">
    <source>
        <dbReference type="ARBA" id="ARBA00001163"/>
    </source>
</evidence>
<evidence type="ECO:0000256" key="5">
    <source>
        <dbReference type="ARBA" id="ARBA00022793"/>
    </source>
</evidence>
<dbReference type="OrthoDB" id="9800909at2"/>
<evidence type="ECO:0000259" key="7">
    <source>
        <dbReference type="Pfam" id="PF09349"/>
    </source>
</evidence>
<dbReference type="PANTHER" id="PTHR43466:SF1">
    <property type="entry name" value="2-OXO-4-HYDROXY-4-CARBOXY-5-UREIDOIMIDAZOLINE DECARBOXYLASE-RELATED"/>
    <property type="match status" value="1"/>
</dbReference>
<dbReference type="GO" id="GO:0051997">
    <property type="term" value="F:2-oxo-4-hydroxy-4-carboxy-5-ureidoimidazoline decarboxylase activity"/>
    <property type="evidence" value="ECO:0007669"/>
    <property type="project" value="UniProtKB-EC"/>
</dbReference>
<dbReference type="EC" id="4.1.1.97" evidence="3"/>
<keyword evidence="6 8" id="KW-0456">Lyase</keyword>
<dbReference type="UniPathway" id="UPA00394">
    <property type="reaction ID" value="UER00652"/>
</dbReference>
<sequence>MKFRTIKPCQMNKATFVQCFSDIYEHSPWIADATYDKGPVDQFDDLHIVHRTMSEVLLNASYEQQLALINAHPDLAGKAAIQGTLTASSTQEQAGAGIHKCSAEEFKRFSQLNAAYKAKFAFPFIKAVKGSNRFQILEAFASRLKNDKPTEFKQALDEINKIALFRLEML</sequence>
<evidence type="ECO:0000313" key="9">
    <source>
        <dbReference type="Proteomes" id="UP000324760"/>
    </source>
</evidence>
<keyword evidence="5" id="KW-0210">Decarboxylase</keyword>